<proteinExistence type="predicted"/>
<dbReference type="SUPFAM" id="SSF81383">
    <property type="entry name" value="F-box domain"/>
    <property type="match status" value="1"/>
</dbReference>
<feature type="domain" description="F-box" evidence="1">
    <location>
        <begin position="56"/>
        <end position="103"/>
    </location>
</feature>
<dbReference type="EMBL" id="KV425889">
    <property type="protein sequence ID" value="KZW02280.1"/>
    <property type="molecule type" value="Genomic_DNA"/>
</dbReference>
<dbReference type="InterPro" id="IPR036047">
    <property type="entry name" value="F-box-like_dom_sf"/>
</dbReference>
<gene>
    <name evidence="2" type="ORF">EXIGLDRAFT_760115</name>
</gene>
<reference evidence="2 3" key="1">
    <citation type="journal article" date="2016" name="Mol. Biol. Evol.">
        <title>Comparative Genomics of Early-Diverging Mushroom-Forming Fungi Provides Insights into the Origins of Lignocellulose Decay Capabilities.</title>
        <authorList>
            <person name="Nagy L.G."/>
            <person name="Riley R."/>
            <person name="Tritt A."/>
            <person name="Adam C."/>
            <person name="Daum C."/>
            <person name="Floudas D."/>
            <person name="Sun H."/>
            <person name="Yadav J.S."/>
            <person name="Pangilinan J."/>
            <person name="Larsson K.H."/>
            <person name="Matsuura K."/>
            <person name="Barry K."/>
            <person name="Labutti K."/>
            <person name="Kuo R."/>
            <person name="Ohm R.A."/>
            <person name="Bhattacharya S.S."/>
            <person name="Shirouzu T."/>
            <person name="Yoshinaga Y."/>
            <person name="Martin F.M."/>
            <person name="Grigoriev I.V."/>
            <person name="Hibbett D.S."/>
        </authorList>
    </citation>
    <scope>NUCLEOTIDE SEQUENCE [LARGE SCALE GENOMIC DNA]</scope>
    <source>
        <strain evidence="2 3">HHB12029</strain>
    </source>
</reference>
<sequence length="263" mass="29785">MPLETESRAELEKFLHDISQKAFLVGGVKDPNFTVDDARLIVHDVLAAAAQRWNSSRPVNRIPPRVLSRIYWELPILERLAVRRTCRYWRNAAEGDPRLWNALVFKSERHGHPRLEGTDVIEWKRSDFLLEVMNWTSPDAPVDITIYGIGEAYVNPVCDMLHSFAHHLHALRLSISVSPHDDKAKSLVAALYTPAPLLEHLALRHEVTMSAPFSATISAPGLRYIDLNRVEINGVPEGVVDLAAEEQEVMWPGDLIGYRARYS</sequence>
<dbReference type="Pfam" id="PF12937">
    <property type="entry name" value="F-box-like"/>
    <property type="match status" value="1"/>
</dbReference>
<dbReference type="Proteomes" id="UP000077266">
    <property type="component" value="Unassembled WGS sequence"/>
</dbReference>
<dbReference type="Gene3D" id="1.20.1280.50">
    <property type="match status" value="1"/>
</dbReference>
<dbReference type="OrthoDB" id="3365698at2759"/>
<organism evidence="2 3">
    <name type="scientific">Exidia glandulosa HHB12029</name>
    <dbReference type="NCBI Taxonomy" id="1314781"/>
    <lineage>
        <taxon>Eukaryota</taxon>
        <taxon>Fungi</taxon>
        <taxon>Dikarya</taxon>
        <taxon>Basidiomycota</taxon>
        <taxon>Agaricomycotina</taxon>
        <taxon>Agaricomycetes</taxon>
        <taxon>Auriculariales</taxon>
        <taxon>Exidiaceae</taxon>
        <taxon>Exidia</taxon>
    </lineage>
</organism>
<dbReference type="PROSITE" id="PS50181">
    <property type="entry name" value="FBOX"/>
    <property type="match status" value="1"/>
</dbReference>
<dbReference type="InParanoid" id="A0A166BLP6"/>
<accession>A0A166BLP6</accession>
<evidence type="ECO:0000313" key="2">
    <source>
        <dbReference type="EMBL" id="KZW02280.1"/>
    </source>
</evidence>
<protein>
    <recommendedName>
        <fullName evidence="1">F-box domain-containing protein</fullName>
    </recommendedName>
</protein>
<dbReference type="InterPro" id="IPR001810">
    <property type="entry name" value="F-box_dom"/>
</dbReference>
<dbReference type="AlphaFoldDB" id="A0A166BLP6"/>
<keyword evidence="3" id="KW-1185">Reference proteome</keyword>
<name>A0A166BLP6_EXIGL</name>
<evidence type="ECO:0000259" key="1">
    <source>
        <dbReference type="PROSITE" id="PS50181"/>
    </source>
</evidence>
<evidence type="ECO:0000313" key="3">
    <source>
        <dbReference type="Proteomes" id="UP000077266"/>
    </source>
</evidence>